<dbReference type="Pfam" id="PF01151">
    <property type="entry name" value="ELO"/>
    <property type="match status" value="1"/>
</dbReference>
<evidence type="ECO:0000256" key="3">
    <source>
        <dbReference type="ARBA" id="ARBA00022679"/>
    </source>
</evidence>
<dbReference type="GO" id="GO:0030148">
    <property type="term" value="P:sphingolipid biosynthetic process"/>
    <property type="evidence" value="ECO:0007669"/>
    <property type="project" value="TreeGrafter"/>
</dbReference>
<keyword evidence="2 10" id="KW-0444">Lipid biosynthesis</keyword>
<reference evidence="11" key="2">
    <citation type="journal article" date="2023" name="Commun. Biol.">
        <title>Intrasexual cuticular hydrocarbon dimorphism in a wasp sheds light on hydrocarbon biosynthesis genes in Hymenoptera.</title>
        <authorList>
            <person name="Moris V.C."/>
            <person name="Podsiadlowski L."/>
            <person name="Martin S."/>
            <person name="Oeyen J.P."/>
            <person name="Donath A."/>
            <person name="Petersen M."/>
            <person name="Wilbrandt J."/>
            <person name="Misof B."/>
            <person name="Liedtke D."/>
            <person name="Thamm M."/>
            <person name="Scheiner R."/>
            <person name="Schmitt T."/>
            <person name="Niehuis O."/>
        </authorList>
    </citation>
    <scope>NUCLEOTIDE SEQUENCE</scope>
    <source>
        <strain evidence="11">GBR_01_08_01A</strain>
    </source>
</reference>
<name>A0AAD9VVG7_9HYME</name>
<feature type="transmembrane region" description="Helical" evidence="10">
    <location>
        <begin position="29"/>
        <end position="46"/>
    </location>
</feature>
<evidence type="ECO:0000256" key="2">
    <source>
        <dbReference type="ARBA" id="ARBA00022516"/>
    </source>
</evidence>
<evidence type="ECO:0000256" key="5">
    <source>
        <dbReference type="ARBA" id="ARBA00022832"/>
    </source>
</evidence>
<gene>
    <name evidence="11" type="ORF">KPH14_003752</name>
</gene>
<dbReference type="InterPro" id="IPR002076">
    <property type="entry name" value="ELO_fam"/>
</dbReference>
<comment type="caution">
    <text evidence="11">The sequence shown here is derived from an EMBL/GenBank/DDBJ whole genome shotgun (WGS) entry which is preliminary data.</text>
</comment>
<feature type="transmembrane region" description="Helical" evidence="10">
    <location>
        <begin position="142"/>
        <end position="160"/>
    </location>
</feature>
<evidence type="ECO:0000256" key="4">
    <source>
        <dbReference type="ARBA" id="ARBA00022692"/>
    </source>
</evidence>
<dbReference type="Proteomes" id="UP001258017">
    <property type="component" value="Unassembled WGS sequence"/>
</dbReference>
<proteinExistence type="inferred from homology"/>
<keyword evidence="4 10" id="KW-0812">Transmembrane</keyword>
<evidence type="ECO:0000256" key="8">
    <source>
        <dbReference type="ARBA" id="ARBA00023136"/>
    </source>
</evidence>
<comment type="catalytic activity">
    <reaction evidence="10">
        <text>a very-long-chain acyl-CoA + malonyl-CoA + H(+) = a very-long-chain 3-oxoacyl-CoA + CO2 + CoA</text>
        <dbReference type="Rhea" id="RHEA:32727"/>
        <dbReference type="ChEBI" id="CHEBI:15378"/>
        <dbReference type="ChEBI" id="CHEBI:16526"/>
        <dbReference type="ChEBI" id="CHEBI:57287"/>
        <dbReference type="ChEBI" id="CHEBI:57384"/>
        <dbReference type="ChEBI" id="CHEBI:90725"/>
        <dbReference type="ChEBI" id="CHEBI:90736"/>
        <dbReference type="EC" id="2.3.1.199"/>
    </reaction>
</comment>
<evidence type="ECO:0000313" key="12">
    <source>
        <dbReference type="Proteomes" id="UP001258017"/>
    </source>
</evidence>
<accession>A0AAD9VVG7</accession>
<feature type="transmembrane region" description="Helical" evidence="10">
    <location>
        <begin position="205"/>
        <end position="222"/>
    </location>
</feature>
<dbReference type="GO" id="GO:0019367">
    <property type="term" value="P:fatty acid elongation, saturated fatty acid"/>
    <property type="evidence" value="ECO:0007669"/>
    <property type="project" value="TreeGrafter"/>
</dbReference>
<evidence type="ECO:0000256" key="7">
    <source>
        <dbReference type="ARBA" id="ARBA00023098"/>
    </source>
</evidence>
<dbReference type="GO" id="GO:0042761">
    <property type="term" value="P:very long-chain fatty acid biosynthetic process"/>
    <property type="evidence" value="ECO:0007669"/>
    <property type="project" value="TreeGrafter"/>
</dbReference>
<organism evidence="11 12">
    <name type="scientific">Odynerus spinipes</name>
    <dbReference type="NCBI Taxonomy" id="1348599"/>
    <lineage>
        <taxon>Eukaryota</taxon>
        <taxon>Metazoa</taxon>
        <taxon>Ecdysozoa</taxon>
        <taxon>Arthropoda</taxon>
        <taxon>Hexapoda</taxon>
        <taxon>Insecta</taxon>
        <taxon>Pterygota</taxon>
        <taxon>Neoptera</taxon>
        <taxon>Endopterygota</taxon>
        <taxon>Hymenoptera</taxon>
        <taxon>Apocrita</taxon>
        <taxon>Aculeata</taxon>
        <taxon>Vespoidea</taxon>
        <taxon>Vespidae</taxon>
        <taxon>Eumeninae</taxon>
        <taxon>Odynerus</taxon>
    </lineage>
</organism>
<protein>
    <recommendedName>
        <fullName evidence="10">Elongation of very long chain fatty acids protein</fullName>
        <ecNumber evidence="10">2.3.1.199</ecNumber>
    </recommendedName>
    <alternativeName>
        <fullName evidence="10">Very-long-chain 3-oxoacyl-CoA synthase</fullName>
    </alternativeName>
</protein>
<keyword evidence="8 10" id="KW-0472">Membrane</keyword>
<sequence>MDIAKAYHYLFDEMADPRVANFPLMRDPFPTLLILLAYLSFVLHIGPRYMKNRKPYQLTNFLIVYNTLLTIANGLVFYGLVTSGYTTNLSLGCEPLNISYDPEPLRMAAWVWWVFLLKIIELGDTIIFVLRKKYNQTSFLHLYHHSSTLLLAWIACKYAPGGMWTFIMIPNCMVHVIMYAYYLLAALGPEVQEKIMPWKKYITRLQMVQFTIMLMHTCQALMPSCDPSRKFLALLYTMQEVLMFYMFWGFYKKAYSRKKVA</sequence>
<dbReference type="AlphaFoldDB" id="A0AAD9VVG7"/>
<keyword evidence="9 10" id="KW-0275">Fatty acid biosynthesis</keyword>
<dbReference type="PANTHER" id="PTHR11157:SF113">
    <property type="entry name" value="ELONGATION OF VERY LONG CHAIN FATTY ACIDS PROTEIN"/>
    <property type="match status" value="1"/>
</dbReference>
<keyword evidence="3 10" id="KW-0808">Transferase</keyword>
<dbReference type="GO" id="GO:0005789">
    <property type="term" value="C:endoplasmic reticulum membrane"/>
    <property type="evidence" value="ECO:0007669"/>
    <property type="project" value="TreeGrafter"/>
</dbReference>
<dbReference type="GO" id="GO:0034625">
    <property type="term" value="P:fatty acid elongation, monounsaturated fatty acid"/>
    <property type="evidence" value="ECO:0007669"/>
    <property type="project" value="TreeGrafter"/>
</dbReference>
<dbReference type="GO" id="GO:0009922">
    <property type="term" value="F:fatty acid elongase activity"/>
    <property type="evidence" value="ECO:0007669"/>
    <property type="project" value="UniProtKB-EC"/>
</dbReference>
<keyword evidence="12" id="KW-1185">Reference proteome</keyword>
<feature type="transmembrane region" description="Helical" evidence="10">
    <location>
        <begin position="166"/>
        <end position="184"/>
    </location>
</feature>
<reference evidence="11" key="1">
    <citation type="submission" date="2021-08" db="EMBL/GenBank/DDBJ databases">
        <authorList>
            <person name="Misof B."/>
            <person name="Oliver O."/>
            <person name="Podsiadlowski L."/>
            <person name="Donath A."/>
            <person name="Peters R."/>
            <person name="Mayer C."/>
            <person name="Rust J."/>
            <person name="Gunkel S."/>
            <person name="Lesny P."/>
            <person name="Martin S."/>
            <person name="Oeyen J.P."/>
            <person name="Petersen M."/>
            <person name="Panagiotis P."/>
            <person name="Wilbrandt J."/>
            <person name="Tanja T."/>
        </authorList>
    </citation>
    <scope>NUCLEOTIDE SEQUENCE</scope>
    <source>
        <strain evidence="11">GBR_01_08_01A</strain>
        <tissue evidence="11">Thorax + abdomen</tissue>
    </source>
</reference>
<feature type="transmembrane region" description="Helical" evidence="10">
    <location>
        <begin position="234"/>
        <end position="251"/>
    </location>
</feature>
<keyword evidence="5 10" id="KW-0276">Fatty acid metabolism</keyword>
<evidence type="ECO:0000256" key="9">
    <source>
        <dbReference type="ARBA" id="ARBA00023160"/>
    </source>
</evidence>
<evidence type="ECO:0000256" key="10">
    <source>
        <dbReference type="RuleBase" id="RU361115"/>
    </source>
</evidence>
<keyword evidence="7 10" id="KW-0443">Lipid metabolism</keyword>
<feature type="transmembrane region" description="Helical" evidence="10">
    <location>
        <begin position="110"/>
        <end position="130"/>
    </location>
</feature>
<dbReference type="PANTHER" id="PTHR11157">
    <property type="entry name" value="FATTY ACID ACYL TRANSFERASE-RELATED"/>
    <property type="match status" value="1"/>
</dbReference>
<dbReference type="GO" id="GO:0034626">
    <property type="term" value="P:fatty acid elongation, polyunsaturated fatty acid"/>
    <property type="evidence" value="ECO:0007669"/>
    <property type="project" value="TreeGrafter"/>
</dbReference>
<keyword evidence="6 10" id="KW-1133">Transmembrane helix</keyword>
<evidence type="ECO:0000256" key="1">
    <source>
        <dbReference type="ARBA" id="ARBA00004141"/>
    </source>
</evidence>
<evidence type="ECO:0000313" key="11">
    <source>
        <dbReference type="EMBL" id="KAK2587627.1"/>
    </source>
</evidence>
<evidence type="ECO:0000256" key="6">
    <source>
        <dbReference type="ARBA" id="ARBA00022989"/>
    </source>
</evidence>
<comment type="subcellular location">
    <subcellularLocation>
        <location evidence="1">Membrane</location>
        <topology evidence="1">Multi-pass membrane protein</topology>
    </subcellularLocation>
</comment>
<comment type="similarity">
    <text evidence="10">Belongs to the ELO family.</text>
</comment>
<feature type="transmembrane region" description="Helical" evidence="10">
    <location>
        <begin position="58"/>
        <end position="81"/>
    </location>
</feature>
<dbReference type="EMBL" id="JAIFRP010000006">
    <property type="protein sequence ID" value="KAK2587627.1"/>
    <property type="molecule type" value="Genomic_DNA"/>
</dbReference>
<dbReference type="EC" id="2.3.1.199" evidence="10"/>